<evidence type="ECO:0008006" key="3">
    <source>
        <dbReference type="Google" id="ProtNLM"/>
    </source>
</evidence>
<dbReference type="Proteomes" id="UP001501844">
    <property type="component" value="Unassembled WGS sequence"/>
</dbReference>
<accession>A0ABP8FS42</accession>
<gene>
    <name evidence="1" type="ORF">GCM10023183_27450</name>
</gene>
<protein>
    <recommendedName>
        <fullName evidence="3">DUF4259 domain-containing protein</fullName>
    </recommendedName>
</protein>
<reference evidence="2" key="1">
    <citation type="journal article" date="2019" name="Int. J. Syst. Evol. Microbiol.">
        <title>The Global Catalogue of Microorganisms (GCM) 10K type strain sequencing project: providing services to taxonomists for standard genome sequencing and annotation.</title>
        <authorList>
            <consortium name="The Broad Institute Genomics Platform"/>
            <consortium name="The Broad Institute Genome Sequencing Center for Infectious Disease"/>
            <person name="Wu L."/>
            <person name="Ma J."/>
        </authorList>
    </citation>
    <scope>NUCLEOTIDE SEQUENCE [LARGE SCALE GENOMIC DNA]</scope>
    <source>
        <strain evidence="2">JCM 17917</strain>
    </source>
</reference>
<proteinExistence type="predicted"/>
<keyword evidence="2" id="KW-1185">Reference proteome</keyword>
<evidence type="ECO:0000313" key="2">
    <source>
        <dbReference type="Proteomes" id="UP001501844"/>
    </source>
</evidence>
<name>A0ABP8FS42_9BACT</name>
<comment type="caution">
    <text evidence="1">The sequence shown here is derived from an EMBL/GenBank/DDBJ whole genome shotgun (WGS) entry which is preliminary data.</text>
</comment>
<dbReference type="EMBL" id="BAABGX010000002">
    <property type="protein sequence ID" value="GAA4309942.1"/>
    <property type="molecule type" value="Genomic_DNA"/>
</dbReference>
<evidence type="ECO:0000313" key="1">
    <source>
        <dbReference type="EMBL" id="GAA4309942.1"/>
    </source>
</evidence>
<organism evidence="1 2">
    <name type="scientific">Nibribacter koreensis</name>
    <dbReference type="NCBI Taxonomy" id="1084519"/>
    <lineage>
        <taxon>Bacteria</taxon>
        <taxon>Pseudomonadati</taxon>
        <taxon>Bacteroidota</taxon>
        <taxon>Cytophagia</taxon>
        <taxon>Cytophagales</taxon>
        <taxon>Hymenobacteraceae</taxon>
        <taxon>Nibribacter</taxon>
    </lineage>
</organism>
<sequence length="274" mass="31753">MGNWGTAISSNDTYADVFYTFFDLYNKGLSIDNVTSQVHSHFQEERESYEDSNNFWFALAKAQWDCGRLQKDVLDTVTQIIVTKKDIHLWEELEAASSDIKKREKVLEAFLVKLQAANPKPRKPKKKVVRSAIFKTGDCLVFPLQNGNYGGAFVLYDERDTELGLNVLAVTTINKQDKPELEDFITTEVLVQRNKSLREYDRTVLQYCYPQHFRKSSVPFEVIGHLPVSKPFEQEKHLMSAARWDFIPSYLDNQKEYEEKNGKPTSQVMLSDFR</sequence>